<name>A0A0R0J0I5_SOYBN</name>
<organism evidence="3">
    <name type="scientific">Glycine max</name>
    <name type="common">Soybean</name>
    <name type="synonym">Glycine hispida</name>
    <dbReference type="NCBI Taxonomy" id="3847"/>
    <lineage>
        <taxon>Eukaryota</taxon>
        <taxon>Viridiplantae</taxon>
        <taxon>Streptophyta</taxon>
        <taxon>Embryophyta</taxon>
        <taxon>Tracheophyta</taxon>
        <taxon>Spermatophyta</taxon>
        <taxon>Magnoliopsida</taxon>
        <taxon>eudicotyledons</taxon>
        <taxon>Gunneridae</taxon>
        <taxon>Pentapetalae</taxon>
        <taxon>rosids</taxon>
        <taxon>fabids</taxon>
        <taxon>Fabales</taxon>
        <taxon>Fabaceae</taxon>
        <taxon>Papilionoideae</taxon>
        <taxon>50 kb inversion clade</taxon>
        <taxon>NPAAA clade</taxon>
        <taxon>indigoferoid/millettioid clade</taxon>
        <taxon>Phaseoleae</taxon>
        <taxon>Glycine</taxon>
        <taxon>Glycine subgen. Soja</taxon>
    </lineage>
</organism>
<dbReference type="SMR" id="A0A0R0J0I5"/>
<dbReference type="Pfam" id="PF01048">
    <property type="entry name" value="PNP_UDP_1"/>
    <property type="match status" value="1"/>
</dbReference>
<evidence type="ECO:0000313" key="3">
    <source>
        <dbReference type="EMBL" id="KRH48350.1"/>
    </source>
</evidence>
<dbReference type="OMA" id="LWHWQRL"/>
<feature type="domain" description="Nucleoside phosphorylase" evidence="2">
    <location>
        <begin position="86"/>
        <end position="376"/>
    </location>
</feature>
<reference evidence="3 4" key="1">
    <citation type="journal article" date="2010" name="Nature">
        <title>Genome sequence of the palaeopolyploid soybean.</title>
        <authorList>
            <person name="Schmutz J."/>
            <person name="Cannon S.B."/>
            <person name="Schlueter J."/>
            <person name="Ma J."/>
            <person name="Mitros T."/>
            <person name="Nelson W."/>
            <person name="Hyten D.L."/>
            <person name="Song Q."/>
            <person name="Thelen J.J."/>
            <person name="Cheng J."/>
            <person name="Xu D."/>
            <person name="Hellsten U."/>
            <person name="May G.D."/>
            <person name="Yu Y."/>
            <person name="Sakurai T."/>
            <person name="Umezawa T."/>
            <person name="Bhattacharyya M.K."/>
            <person name="Sandhu D."/>
            <person name="Valliyodan B."/>
            <person name="Lindquist E."/>
            <person name="Peto M."/>
            <person name="Grant D."/>
            <person name="Shu S."/>
            <person name="Goodstein D."/>
            <person name="Barry K."/>
            <person name="Futrell-Griggs M."/>
            <person name="Abernathy B."/>
            <person name="Du J."/>
            <person name="Tian Z."/>
            <person name="Zhu L."/>
            <person name="Gill N."/>
            <person name="Joshi T."/>
            <person name="Libault M."/>
            <person name="Sethuraman A."/>
            <person name="Zhang X.-C."/>
            <person name="Shinozaki K."/>
            <person name="Nguyen H.T."/>
            <person name="Wing R.A."/>
            <person name="Cregan P."/>
            <person name="Specht J."/>
            <person name="Grimwood J."/>
            <person name="Rokhsar D."/>
            <person name="Stacey G."/>
            <person name="Shoemaker R.C."/>
            <person name="Jackson S.A."/>
        </authorList>
    </citation>
    <scope>NUCLEOTIDE SEQUENCE</scope>
    <source>
        <strain evidence="4">cv. Williams 82</strain>
        <tissue evidence="3">Callus</tissue>
    </source>
</reference>
<gene>
    <name evidence="3" type="ORF">GLYMA_07G083700</name>
</gene>
<proteinExistence type="predicted"/>
<protein>
    <recommendedName>
        <fullName evidence="2">Nucleoside phosphorylase domain-containing protein</fullName>
    </recommendedName>
</protein>
<dbReference type="PaxDb" id="3847-GLYMA07G09200.1"/>
<keyword evidence="1" id="KW-0812">Transmembrane</keyword>
<dbReference type="Gramene" id="KRH48350">
    <property type="protein sequence ID" value="KRH48350"/>
    <property type="gene ID" value="GLYMA_07G083700"/>
</dbReference>
<keyword evidence="1" id="KW-1133">Transmembrane helix</keyword>
<dbReference type="InterPro" id="IPR035994">
    <property type="entry name" value="Nucleoside_phosphorylase_sf"/>
</dbReference>
<dbReference type="SUPFAM" id="SSF53167">
    <property type="entry name" value="Purine and uridine phosphorylases"/>
    <property type="match status" value="1"/>
</dbReference>
<dbReference type="EMBL" id="CM000840">
    <property type="protein sequence ID" value="KRH48350.1"/>
    <property type="molecule type" value="Genomic_DNA"/>
</dbReference>
<dbReference type="PANTHER" id="PTHR21234">
    <property type="entry name" value="PURINE NUCLEOSIDE PHOSPHORYLASE"/>
    <property type="match status" value="1"/>
</dbReference>
<reference evidence="3" key="3">
    <citation type="submission" date="2018-07" db="EMBL/GenBank/DDBJ databases">
        <title>WGS assembly of Glycine max.</title>
        <authorList>
            <person name="Schmutz J."/>
            <person name="Cannon S."/>
            <person name="Schlueter J."/>
            <person name="Ma J."/>
            <person name="Mitros T."/>
            <person name="Nelson W."/>
            <person name="Hyten D."/>
            <person name="Song Q."/>
            <person name="Thelen J."/>
            <person name="Cheng J."/>
            <person name="Xu D."/>
            <person name="Hellsten U."/>
            <person name="May G."/>
            <person name="Yu Y."/>
            <person name="Sakurai T."/>
            <person name="Umezawa T."/>
            <person name="Bhattacharyya M."/>
            <person name="Sandhu D."/>
            <person name="Valliyodan B."/>
            <person name="Lindquist E."/>
            <person name="Peto M."/>
            <person name="Grant D."/>
            <person name="Shu S."/>
            <person name="Goodstein D."/>
            <person name="Barry K."/>
            <person name="Futrell-Griggs M."/>
            <person name="Abernathy B."/>
            <person name="Du J."/>
            <person name="Tian Z."/>
            <person name="Zhu L."/>
            <person name="Gill N."/>
            <person name="Joshi T."/>
            <person name="Libault M."/>
            <person name="Sethuraman A."/>
            <person name="Zhang X."/>
            <person name="Shinozaki K."/>
            <person name="Nguyen H."/>
            <person name="Wing R."/>
            <person name="Cregan P."/>
            <person name="Specht J."/>
            <person name="Grimwood J."/>
            <person name="Rokhsar D."/>
            <person name="Stacey G."/>
            <person name="Shoemaker R."/>
            <person name="Jackson S."/>
        </authorList>
    </citation>
    <scope>NUCLEOTIDE SEQUENCE</scope>
    <source>
        <tissue evidence="3">Callus</tissue>
    </source>
</reference>
<accession>A0A0R0J0I5</accession>
<feature type="transmembrane region" description="Helical" evidence="1">
    <location>
        <begin position="49"/>
        <end position="68"/>
    </location>
</feature>
<dbReference type="STRING" id="3847.A0A0R0J0I5"/>
<dbReference type="Gene3D" id="3.40.50.1580">
    <property type="entry name" value="Nucleoside phosphorylase domain"/>
    <property type="match status" value="1"/>
</dbReference>
<dbReference type="PANTHER" id="PTHR21234:SF42">
    <property type="entry name" value="PHOSPHORYLASE SUPERFAMILY PROTEIN"/>
    <property type="match status" value="1"/>
</dbReference>
<evidence type="ECO:0000313" key="4">
    <source>
        <dbReference type="EnsemblPlants" id="KRH48350"/>
    </source>
</evidence>
<dbReference type="CDD" id="cd09008">
    <property type="entry name" value="MTAN"/>
    <property type="match status" value="1"/>
</dbReference>
<feature type="transmembrane region" description="Helical" evidence="1">
    <location>
        <begin position="6"/>
        <end position="28"/>
    </location>
</feature>
<evidence type="ECO:0000256" key="1">
    <source>
        <dbReference type="SAM" id="Phobius"/>
    </source>
</evidence>
<keyword evidence="1" id="KW-0472">Membrane</keyword>
<dbReference type="Proteomes" id="UP000008827">
    <property type="component" value="Chromosome 7"/>
</dbReference>
<dbReference type="AlphaFoldDB" id="A0A0R0J0I5"/>
<dbReference type="EnsemblPlants" id="KRH48350">
    <property type="protein sequence ID" value="KRH48350"/>
    <property type="gene ID" value="GLYMA_07G083700"/>
</dbReference>
<evidence type="ECO:0000313" key="5">
    <source>
        <dbReference type="Proteomes" id="UP000008827"/>
    </source>
</evidence>
<dbReference type="InterPro" id="IPR000845">
    <property type="entry name" value="Nucleoside_phosphorylase_d"/>
</dbReference>
<dbReference type="InParanoid" id="A0A0R0J0I5"/>
<evidence type="ECO:0000259" key="2">
    <source>
        <dbReference type="Pfam" id="PF01048"/>
    </source>
</evidence>
<reference evidence="4" key="2">
    <citation type="submission" date="2018-02" db="UniProtKB">
        <authorList>
            <consortium name="EnsemblPlants"/>
        </authorList>
    </citation>
    <scope>IDENTIFICATION</scope>
    <source>
        <strain evidence="4">Williams 82</strain>
    </source>
</reference>
<dbReference type="GO" id="GO:0003824">
    <property type="term" value="F:catalytic activity"/>
    <property type="evidence" value="ECO:0007669"/>
    <property type="project" value="InterPro"/>
</dbReference>
<sequence>MPILGIIFLSFTRLTNNAFSTSLFVLIYKKGIYLLREIARHNHWKRIMELLGLLVLLLGSSIMANGAVSEVSWREISNINSEGPYLGIVVPNSFELGPLLRSSSFVPHNKFPYFDFAGKHFRIGVLEKKRVIVVMCGLGMLNAGLSTQLLLTLFNVNGVLHYGIAGNANPKLQIGDVTIPQYWAHTGLWHWQRLGEVNVSGDFSRDFGYLEFANYNNCSKDFKSNTNLLNKVWYQPEEIYPVNGIPEARHEIFWVPVDKTYFKIASKLKNVKLESCVNTTCLPRKPIVTRVEKGVTANVFVDNKAYREFLYSKFDATPVEMETAAVALVCLQQKKPFIAIRSLSDLAGGGSALSNEVDVFSSLASQNAFEVLVKFISLLTQ</sequence>
<dbReference type="GO" id="GO:0009116">
    <property type="term" value="P:nucleoside metabolic process"/>
    <property type="evidence" value="ECO:0007669"/>
    <property type="project" value="InterPro"/>
</dbReference>
<dbReference type="FunCoup" id="A0A0R0J0I5">
    <property type="interactions" value="513"/>
</dbReference>
<keyword evidence="5" id="KW-1185">Reference proteome</keyword>